<dbReference type="InterPro" id="IPR036179">
    <property type="entry name" value="Ig-like_dom_sf"/>
</dbReference>
<comment type="subcellular location">
    <subcellularLocation>
        <location evidence="1">Cell membrane</location>
    </subcellularLocation>
</comment>
<dbReference type="Ensembl" id="ENSEEET00000005545.2">
    <property type="protein sequence ID" value="ENSEEEP00000005472.2"/>
    <property type="gene ID" value="ENSEEEG00000002846.2"/>
</dbReference>
<feature type="domain" description="Ig-like" evidence="9">
    <location>
        <begin position="166"/>
        <end position="245"/>
    </location>
</feature>
<reference evidence="11" key="1">
    <citation type="journal article" date="2014" name="Science">
        <title>Nonhuman genetics. Genomic basis for the convergent evolution of electric organs.</title>
        <authorList>
            <person name="Gallant J.R."/>
            <person name="Traeger L.L."/>
            <person name="Volkening J.D."/>
            <person name="Moffett H."/>
            <person name="Chen P.H."/>
            <person name="Novina C.D."/>
            <person name="Phillips G.N.Jr."/>
            <person name="Anand R."/>
            <person name="Wells G.B."/>
            <person name="Pinch M."/>
            <person name="Guth R."/>
            <person name="Unguez G.A."/>
            <person name="Albert J.S."/>
            <person name="Zakon H.H."/>
            <person name="Samanta M.P."/>
            <person name="Sussman M.R."/>
        </authorList>
    </citation>
    <scope>NUCLEOTIDE SEQUENCE [LARGE SCALE GENOMIC DNA]</scope>
</reference>
<evidence type="ECO:0000256" key="8">
    <source>
        <dbReference type="SAM" id="Phobius"/>
    </source>
</evidence>
<evidence type="ECO:0000256" key="4">
    <source>
        <dbReference type="ARBA" id="ARBA00022859"/>
    </source>
</evidence>
<dbReference type="Proteomes" id="UP000314983">
    <property type="component" value="Chromosome 19"/>
</dbReference>
<feature type="transmembrane region" description="Helical" evidence="8">
    <location>
        <begin position="271"/>
        <end position="294"/>
    </location>
</feature>
<keyword evidence="8" id="KW-0812">Transmembrane</keyword>
<dbReference type="CDD" id="cd00099">
    <property type="entry name" value="IgV"/>
    <property type="match status" value="2"/>
</dbReference>
<keyword evidence="11" id="KW-1185">Reference proteome</keyword>
<dbReference type="PANTHER" id="PTHR19433">
    <property type="entry name" value="T-CELL RECEPTOR ALPHA CHAIN V REGION-RELATED"/>
    <property type="match status" value="1"/>
</dbReference>
<dbReference type="InterPro" id="IPR003599">
    <property type="entry name" value="Ig_sub"/>
</dbReference>
<dbReference type="PROSITE" id="PS50835">
    <property type="entry name" value="IG_LIKE"/>
    <property type="match status" value="2"/>
</dbReference>
<keyword evidence="5 8" id="KW-0472">Membrane</keyword>
<evidence type="ECO:0000256" key="1">
    <source>
        <dbReference type="ARBA" id="ARBA00004236"/>
    </source>
</evidence>
<dbReference type="SMART" id="SM00406">
    <property type="entry name" value="IGv"/>
    <property type="match status" value="2"/>
</dbReference>
<dbReference type="InterPro" id="IPR013783">
    <property type="entry name" value="Ig-like_fold"/>
</dbReference>
<keyword evidence="3" id="KW-0732">Signal</keyword>
<dbReference type="AlphaFoldDB" id="A0A4W4E1J7"/>
<evidence type="ECO:0000256" key="6">
    <source>
        <dbReference type="ARBA" id="ARBA00023157"/>
    </source>
</evidence>
<name>A0A4W4E1J7_ELEEL</name>
<evidence type="ECO:0000259" key="9">
    <source>
        <dbReference type="PROSITE" id="PS50835"/>
    </source>
</evidence>
<keyword evidence="7" id="KW-0325">Glycoprotein</keyword>
<keyword evidence="4" id="KW-0391">Immunity</keyword>
<dbReference type="Pfam" id="PF07686">
    <property type="entry name" value="V-set"/>
    <property type="match status" value="2"/>
</dbReference>
<dbReference type="GeneTree" id="ENSGT00940000162676"/>
<keyword evidence="6" id="KW-1015">Disulfide bond</keyword>
<reference evidence="10" key="4">
    <citation type="submission" date="2025-08" db="UniProtKB">
        <authorList>
            <consortium name="Ensembl"/>
        </authorList>
    </citation>
    <scope>IDENTIFICATION</scope>
</reference>
<accession>A0A4W4E1J7</accession>
<evidence type="ECO:0000313" key="11">
    <source>
        <dbReference type="Proteomes" id="UP000314983"/>
    </source>
</evidence>
<evidence type="ECO:0000256" key="2">
    <source>
        <dbReference type="ARBA" id="ARBA00022475"/>
    </source>
</evidence>
<dbReference type="SUPFAM" id="SSF48726">
    <property type="entry name" value="Immunoglobulin"/>
    <property type="match status" value="2"/>
</dbReference>
<dbReference type="GO" id="GO:0002376">
    <property type="term" value="P:immune system process"/>
    <property type="evidence" value="ECO:0007669"/>
    <property type="project" value="UniProtKB-KW"/>
</dbReference>
<protein>
    <recommendedName>
        <fullName evidence="9">Ig-like domain-containing protein</fullName>
    </recommendedName>
</protein>
<evidence type="ECO:0000256" key="5">
    <source>
        <dbReference type="ARBA" id="ARBA00023136"/>
    </source>
</evidence>
<proteinExistence type="predicted"/>
<evidence type="ECO:0000256" key="3">
    <source>
        <dbReference type="ARBA" id="ARBA00022729"/>
    </source>
</evidence>
<feature type="domain" description="Ig-like" evidence="9">
    <location>
        <begin position="56"/>
        <end position="145"/>
    </location>
</feature>
<dbReference type="Gene3D" id="2.60.40.10">
    <property type="entry name" value="Immunoglobulins"/>
    <property type="match status" value="2"/>
</dbReference>
<evidence type="ECO:0000313" key="10">
    <source>
        <dbReference type="Ensembl" id="ENSEEEP00000005472.2"/>
    </source>
</evidence>
<dbReference type="InterPro" id="IPR052051">
    <property type="entry name" value="TCR_complex_component"/>
</dbReference>
<sequence>MKSGVFILWKPLLKKSACASLHVYYSYCDSYCVFLSDIATGISVIQSETLQKYVPGGTITLKCIISKYYENYFSWFRQSLGEAPTCIINLYAGSLPVFHGDFTHDRRYKVNKSETQFTLTISDLKQADTGIYYCAVRDYDLVVFSNGVFLKYEDNNLILKETVHPGDSVTLQCTVLTESCAGEHSVYWFRHGSGESHPGIIYTHGDSSDQCKKSSEVGSPTQTCVFNLPKSNLSLSDAGTYYCAVAMCGEILFGNGSKLEFVGEQKHEPKLIQIIGLATSNVFCLIIISALLCMRIKTRNMTIKQQVSGKCLLFLKLAHNNCNTVRIY</sequence>
<organism evidence="10 11">
    <name type="scientific">Electrophorus electricus</name>
    <name type="common">Electric eel</name>
    <name type="synonym">Gymnotus electricus</name>
    <dbReference type="NCBI Taxonomy" id="8005"/>
    <lineage>
        <taxon>Eukaryota</taxon>
        <taxon>Metazoa</taxon>
        <taxon>Chordata</taxon>
        <taxon>Craniata</taxon>
        <taxon>Vertebrata</taxon>
        <taxon>Euteleostomi</taxon>
        <taxon>Actinopterygii</taxon>
        <taxon>Neopterygii</taxon>
        <taxon>Teleostei</taxon>
        <taxon>Ostariophysi</taxon>
        <taxon>Gymnotiformes</taxon>
        <taxon>Gymnotoidei</taxon>
        <taxon>Gymnotidae</taxon>
        <taxon>Electrophorus</taxon>
    </lineage>
</organism>
<reference evidence="10" key="5">
    <citation type="submission" date="2025-09" db="UniProtKB">
        <authorList>
            <consortium name="Ensembl"/>
        </authorList>
    </citation>
    <scope>IDENTIFICATION</scope>
</reference>
<dbReference type="PANTHER" id="PTHR19433:SF133">
    <property type="entry name" value="IMMUNE-TYPE RECEPTOR 5 PRECURSOR-RELATED"/>
    <property type="match status" value="1"/>
</dbReference>
<keyword evidence="2" id="KW-1003">Cell membrane</keyword>
<dbReference type="GO" id="GO:0005886">
    <property type="term" value="C:plasma membrane"/>
    <property type="evidence" value="ECO:0007669"/>
    <property type="project" value="UniProtKB-SubCell"/>
</dbReference>
<dbReference type="InterPro" id="IPR007110">
    <property type="entry name" value="Ig-like_dom"/>
</dbReference>
<reference evidence="11" key="2">
    <citation type="journal article" date="2017" name="Sci. Adv.">
        <title>A tail of two voltages: Proteomic comparison of the three electric organs of the electric eel.</title>
        <authorList>
            <person name="Traeger L.L."/>
            <person name="Sabat G."/>
            <person name="Barrett-Wilt G.A."/>
            <person name="Wells G.B."/>
            <person name="Sussman M.R."/>
        </authorList>
    </citation>
    <scope>NUCLEOTIDE SEQUENCE [LARGE SCALE GENOMIC DNA]</scope>
</reference>
<dbReference type="InterPro" id="IPR013106">
    <property type="entry name" value="Ig_V-set"/>
</dbReference>
<dbReference type="SMART" id="SM00409">
    <property type="entry name" value="IG"/>
    <property type="match status" value="2"/>
</dbReference>
<reference evidence="10" key="3">
    <citation type="submission" date="2020-05" db="EMBL/GenBank/DDBJ databases">
        <title>Electrophorus electricus (electric eel) genome, fEleEle1, primary haplotype.</title>
        <authorList>
            <person name="Myers G."/>
            <person name="Meyer A."/>
            <person name="Fedrigo O."/>
            <person name="Formenti G."/>
            <person name="Rhie A."/>
            <person name="Tracey A."/>
            <person name="Sims Y."/>
            <person name="Jarvis E.D."/>
        </authorList>
    </citation>
    <scope>NUCLEOTIDE SEQUENCE [LARGE SCALE GENOMIC DNA]</scope>
</reference>
<evidence type="ECO:0000256" key="7">
    <source>
        <dbReference type="ARBA" id="ARBA00023180"/>
    </source>
</evidence>
<dbReference type="GO" id="GO:0009617">
    <property type="term" value="P:response to bacterium"/>
    <property type="evidence" value="ECO:0007669"/>
    <property type="project" value="TreeGrafter"/>
</dbReference>
<keyword evidence="8" id="KW-1133">Transmembrane helix</keyword>